<dbReference type="PANTHER" id="PTHR31072:SF93">
    <property type="entry name" value="TRANSCRIPTION FACTOR TCP24"/>
    <property type="match status" value="1"/>
</dbReference>
<feature type="region of interest" description="Disordered" evidence="6">
    <location>
        <begin position="17"/>
        <end position="49"/>
    </location>
</feature>
<dbReference type="GO" id="GO:0043565">
    <property type="term" value="F:sequence-specific DNA binding"/>
    <property type="evidence" value="ECO:0007669"/>
    <property type="project" value="TreeGrafter"/>
</dbReference>
<evidence type="ECO:0000313" key="9">
    <source>
        <dbReference type="RefSeq" id="XP_009762097.1"/>
    </source>
</evidence>
<dbReference type="PANTHER" id="PTHR31072">
    <property type="entry name" value="TRANSCRIPTION FACTOR TCP4-RELATED"/>
    <property type="match status" value="1"/>
</dbReference>
<dbReference type="eggNOG" id="ENOG502QQFU">
    <property type="taxonomic scope" value="Eukaryota"/>
</dbReference>
<evidence type="ECO:0000256" key="2">
    <source>
        <dbReference type="ARBA" id="ARBA00023015"/>
    </source>
</evidence>
<dbReference type="PROSITE" id="PS51369">
    <property type="entry name" value="TCP"/>
    <property type="match status" value="1"/>
</dbReference>
<evidence type="ECO:0000256" key="1">
    <source>
        <dbReference type="ARBA" id="ARBA00004123"/>
    </source>
</evidence>
<evidence type="ECO:0000259" key="7">
    <source>
        <dbReference type="PROSITE" id="PS51369"/>
    </source>
</evidence>
<evidence type="ECO:0000256" key="3">
    <source>
        <dbReference type="ARBA" id="ARBA00023125"/>
    </source>
</evidence>
<keyword evidence="5" id="KW-0539">Nucleus</keyword>
<dbReference type="GO" id="GO:0005634">
    <property type="term" value="C:nucleus"/>
    <property type="evidence" value="ECO:0007669"/>
    <property type="project" value="UniProtKB-SubCell"/>
</dbReference>
<dbReference type="InterPro" id="IPR017887">
    <property type="entry name" value="TF_TCP_subgr"/>
</dbReference>
<dbReference type="KEGG" id="nsy:104214168"/>
<dbReference type="GeneID" id="104214168"/>
<name>A0A1U7V1H4_NICSY</name>
<organism evidence="8 9">
    <name type="scientific">Nicotiana sylvestris</name>
    <name type="common">Wood tobacco</name>
    <name type="synonym">South American tobacco</name>
    <dbReference type="NCBI Taxonomy" id="4096"/>
    <lineage>
        <taxon>Eukaryota</taxon>
        <taxon>Viridiplantae</taxon>
        <taxon>Streptophyta</taxon>
        <taxon>Embryophyta</taxon>
        <taxon>Tracheophyta</taxon>
        <taxon>Spermatophyta</taxon>
        <taxon>Magnoliopsida</taxon>
        <taxon>eudicotyledons</taxon>
        <taxon>Gunneridae</taxon>
        <taxon>Pentapetalae</taxon>
        <taxon>asterids</taxon>
        <taxon>lamiids</taxon>
        <taxon>Solanales</taxon>
        <taxon>Solanaceae</taxon>
        <taxon>Nicotianoideae</taxon>
        <taxon>Nicotianeae</taxon>
        <taxon>Nicotiana</taxon>
    </lineage>
</organism>
<reference evidence="9" key="2">
    <citation type="submission" date="2025-08" db="UniProtKB">
        <authorList>
            <consortium name="RefSeq"/>
        </authorList>
    </citation>
    <scope>IDENTIFICATION</scope>
    <source>
        <tissue evidence="9">Leaf</tissue>
    </source>
</reference>
<evidence type="ECO:0000313" key="8">
    <source>
        <dbReference type="Proteomes" id="UP000189701"/>
    </source>
</evidence>
<accession>A0A1U7V1H4</accession>
<dbReference type="Proteomes" id="UP000189701">
    <property type="component" value="Unplaced"/>
</dbReference>
<comment type="subcellular location">
    <subcellularLocation>
        <location evidence="1">Nucleus</location>
    </subcellularLocation>
</comment>
<dbReference type="AlphaFoldDB" id="A0A1U7V1H4"/>
<sequence length="136" mass="15049">MEAWGKNLTNVTSLGETRTKKSCNGNGRFESQDENETVKGSHGLGGGGVSRLCGWPSNWIVRVSRASGGKDRHSKVWTSKGLRDRRVRLSVNTAIQFYDLQDRLGYDQPNKDVEWLLKAAAPSISELPSLNVFPDT</sequence>
<proteinExistence type="predicted"/>
<dbReference type="STRING" id="4096.A0A1U7V1H4"/>
<dbReference type="InterPro" id="IPR005333">
    <property type="entry name" value="Transcription_factor_TCP"/>
</dbReference>
<dbReference type="GO" id="GO:0003700">
    <property type="term" value="F:DNA-binding transcription factor activity"/>
    <property type="evidence" value="ECO:0007669"/>
    <property type="project" value="InterPro"/>
</dbReference>
<keyword evidence="2" id="KW-0805">Transcription regulation</keyword>
<keyword evidence="4" id="KW-0804">Transcription</keyword>
<reference evidence="8" key="1">
    <citation type="journal article" date="2013" name="Genome Biol.">
        <title>Reference genomes and transcriptomes of Nicotiana sylvestris and Nicotiana tomentosiformis.</title>
        <authorList>
            <person name="Sierro N."/>
            <person name="Battey J.N."/>
            <person name="Ouadi S."/>
            <person name="Bovet L."/>
            <person name="Goepfert S."/>
            <person name="Bakaher N."/>
            <person name="Peitsch M.C."/>
            <person name="Ivanov N.V."/>
        </authorList>
    </citation>
    <scope>NUCLEOTIDE SEQUENCE [LARGE SCALE GENOMIC DNA]</scope>
</reference>
<evidence type="ECO:0000256" key="4">
    <source>
        <dbReference type="ARBA" id="ARBA00023163"/>
    </source>
</evidence>
<dbReference type="Pfam" id="PF03634">
    <property type="entry name" value="TCP"/>
    <property type="match status" value="1"/>
</dbReference>
<dbReference type="GO" id="GO:2000032">
    <property type="term" value="P:regulation of secondary shoot formation"/>
    <property type="evidence" value="ECO:0007669"/>
    <property type="project" value="TreeGrafter"/>
</dbReference>
<feature type="domain" description="TCP" evidence="7">
    <location>
        <begin position="69"/>
        <end position="127"/>
    </location>
</feature>
<keyword evidence="8" id="KW-1185">Reference proteome</keyword>
<keyword evidence="3" id="KW-0238">DNA-binding</keyword>
<evidence type="ECO:0000256" key="6">
    <source>
        <dbReference type="SAM" id="MobiDB-lite"/>
    </source>
</evidence>
<dbReference type="RefSeq" id="XP_009762097.1">
    <property type="nucleotide sequence ID" value="XM_009763795.1"/>
</dbReference>
<evidence type="ECO:0000256" key="5">
    <source>
        <dbReference type="ARBA" id="ARBA00023242"/>
    </source>
</evidence>
<protein>
    <submittedName>
        <fullName evidence="9">Transcription factor TCP2-like</fullName>
    </submittedName>
</protein>
<gene>
    <name evidence="9" type="primary">LOC104214168</name>
</gene>